<dbReference type="CDD" id="cd20617">
    <property type="entry name" value="CYP1_2-like"/>
    <property type="match status" value="1"/>
</dbReference>
<evidence type="ECO:0000256" key="6">
    <source>
        <dbReference type="ARBA" id="ARBA00023033"/>
    </source>
</evidence>
<dbReference type="GO" id="GO:0016712">
    <property type="term" value="F:oxidoreductase activity, acting on paired donors, with incorporation or reduction of molecular oxygen, reduced flavin or flavoprotein as one donor, and incorporation of one atom of oxygen"/>
    <property type="evidence" value="ECO:0007669"/>
    <property type="project" value="TreeGrafter"/>
</dbReference>
<evidence type="ECO:0000256" key="3">
    <source>
        <dbReference type="ARBA" id="ARBA00022723"/>
    </source>
</evidence>
<reference evidence="9 10" key="1">
    <citation type="submission" date="2014-03" db="EMBL/GenBank/DDBJ databases">
        <title>Draft genome of the hookworm Oesophagostomum dentatum.</title>
        <authorList>
            <person name="Mitreva M."/>
        </authorList>
    </citation>
    <scope>NUCLEOTIDE SEQUENCE [LARGE SCALE GENOMIC DNA]</scope>
    <source>
        <strain evidence="9 10">OD-Hann</strain>
    </source>
</reference>
<dbReference type="PROSITE" id="PS00086">
    <property type="entry name" value="CYTOCHROME_P450"/>
    <property type="match status" value="1"/>
</dbReference>
<accession>A0A0B1SVC6</accession>
<name>A0A0B1SVC6_OESDE</name>
<proteinExistence type="inferred from homology"/>
<dbReference type="InterPro" id="IPR001128">
    <property type="entry name" value="Cyt_P450"/>
</dbReference>
<dbReference type="GO" id="GO:0005737">
    <property type="term" value="C:cytoplasm"/>
    <property type="evidence" value="ECO:0007669"/>
    <property type="project" value="TreeGrafter"/>
</dbReference>
<organism evidence="9 10">
    <name type="scientific">Oesophagostomum dentatum</name>
    <name type="common">Nodular worm</name>
    <dbReference type="NCBI Taxonomy" id="61180"/>
    <lineage>
        <taxon>Eukaryota</taxon>
        <taxon>Metazoa</taxon>
        <taxon>Ecdysozoa</taxon>
        <taxon>Nematoda</taxon>
        <taxon>Chromadorea</taxon>
        <taxon>Rhabditida</taxon>
        <taxon>Rhabditina</taxon>
        <taxon>Rhabditomorpha</taxon>
        <taxon>Strongyloidea</taxon>
        <taxon>Strongylidae</taxon>
        <taxon>Oesophagostomum</taxon>
    </lineage>
</organism>
<dbReference type="PANTHER" id="PTHR24300:SF369">
    <property type="entry name" value="CYTOCHROME P450 FAMILY"/>
    <property type="match status" value="1"/>
</dbReference>
<dbReference type="InterPro" id="IPR050182">
    <property type="entry name" value="Cytochrome_P450_fam2"/>
</dbReference>
<keyword evidence="3 7" id="KW-0479">Metal-binding</keyword>
<evidence type="ECO:0000256" key="1">
    <source>
        <dbReference type="ARBA" id="ARBA00001971"/>
    </source>
</evidence>
<evidence type="ECO:0000313" key="9">
    <source>
        <dbReference type="EMBL" id="KHJ89248.1"/>
    </source>
</evidence>
<dbReference type="GO" id="GO:0005506">
    <property type="term" value="F:iron ion binding"/>
    <property type="evidence" value="ECO:0007669"/>
    <property type="project" value="InterPro"/>
</dbReference>
<keyword evidence="7 8" id="KW-0349">Heme</keyword>
<feature type="binding site" description="axial binding residue" evidence="7">
    <location>
        <position position="410"/>
    </location>
    <ligand>
        <name>heme</name>
        <dbReference type="ChEBI" id="CHEBI:30413"/>
    </ligand>
    <ligandPart>
        <name>Fe</name>
        <dbReference type="ChEBI" id="CHEBI:18248"/>
    </ligandPart>
</feature>
<dbReference type="InterPro" id="IPR002401">
    <property type="entry name" value="Cyt_P450_E_grp-I"/>
</dbReference>
<dbReference type="SUPFAM" id="SSF48264">
    <property type="entry name" value="Cytochrome P450"/>
    <property type="match status" value="1"/>
</dbReference>
<dbReference type="AlphaFoldDB" id="A0A0B1SVC6"/>
<evidence type="ECO:0000256" key="5">
    <source>
        <dbReference type="ARBA" id="ARBA00023004"/>
    </source>
</evidence>
<keyword evidence="5 7" id="KW-0408">Iron</keyword>
<dbReference type="GO" id="GO:0006805">
    <property type="term" value="P:xenobiotic metabolic process"/>
    <property type="evidence" value="ECO:0007669"/>
    <property type="project" value="TreeGrafter"/>
</dbReference>
<dbReference type="FunFam" id="1.10.630.10:FF:000036">
    <property type="entry name" value="CYtochrome P450 family"/>
    <property type="match status" value="1"/>
</dbReference>
<dbReference type="Proteomes" id="UP000053660">
    <property type="component" value="Unassembled WGS sequence"/>
</dbReference>
<comment type="cofactor">
    <cofactor evidence="1 7">
        <name>heme</name>
        <dbReference type="ChEBI" id="CHEBI:30413"/>
    </cofactor>
</comment>
<keyword evidence="4 8" id="KW-0560">Oxidoreductase</keyword>
<evidence type="ECO:0000313" key="10">
    <source>
        <dbReference type="Proteomes" id="UP000053660"/>
    </source>
</evidence>
<dbReference type="PANTHER" id="PTHR24300">
    <property type="entry name" value="CYTOCHROME P450 508A4-RELATED"/>
    <property type="match status" value="1"/>
</dbReference>
<dbReference type="InterPro" id="IPR036396">
    <property type="entry name" value="Cyt_P450_sf"/>
</dbReference>
<evidence type="ECO:0000256" key="7">
    <source>
        <dbReference type="PIRSR" id="PIRSR602401-1"/>
    </source>
</evidence>
<sequence>MWGHIDRTFLEEAEDNQAKRPTPLPFIGNLASLIKHEPGYSAFEMWRRKYGPVYTFWIGPYPFVMISDLPTLKDTFVKDGDAYAGKFHMEEISKIYRGGNYGIVDTVGDMWREQRRFVLHVLKDFGLGKDAMEQRVLMEMEAMTETLQAQQETEVNLQEHVDEFRELKTLISSQMRDFAHPSATMVFIYPWMRHLPYFSRMYNVLISYRNAFYSFFDKQIEAHAKHVNYETDEYSDYVEAFLKEQRRREAEGNEGYFSRLQLQNVCLDLWFAGMETTSNTLSWCAVYLLNNPDVQVKIHEELDRVIGSTRPITMADKNSLVYTSALINEVQRLANLLPMNLPHETTRDVRIGKWDIPAKTGVIAQISTVMYDEDIFPEPLTFNPSRFIDENGKLKKVDELIPFSIGKRQCLGEGLARMELFLFIANLFNRFEISCEDPANPPTMKKTFGTTVQPKEYRCFVKTRSH</sequence>
<evidence type="ECO:0008006" key="11">
    <source>
        <dbReference type="Google" id="ProtNLM"/>
    </source>
</evidence>
<evidence type="ECO:0000256" key="4">
    <source>
        <dbReference type="ARBA" id="ARBA00023002"/>
    </source>
</evidence>
<dbReference type="GO" id="GO:0006082">
    <property type="term" value="P:organic acid metabolic process"/>
    <property type="evidence" value="ECO:0007669"/>
    <property type="project" value="TreeGrafter"/>
</dbReference>
<dbReference type="GO" id="GO:0020037">
    <property type="term" value="F:heme binding"/>
    <property type="evidence" value="ECO:0007669"/>
    <property type="project" value="InterPro"/>
</dbReference>
<gene>
    <name evidence="9" type="ORF">OESDEN_10931</name>
</gene>
<evidence type="ECO:0000256" key="2">
    <source>
        <dbReference type="ARBA" id="ARBA00010617"/>
    </source>
</evidence>
<dbReference type="Pfam" id="PF00067">
    <property type="entry name" value="p450"/>
    <property type="match status" value="1"/>
</dbReference>
<dbReference type="PRINTS" id="PR00463">
    <property type="entry name" value="EP450I"/>
</dbReference>
<evidence type="ECO:0000256" key="8">
    <source>
        <dbReference type="RuleBase" id="RU000461"/>
    </source>
</evidence>
<dbReference type="PRINTS" id="PR00385">
    <property type="entry name" value="P450"/>
</dbReference>
<keyword evidence="6 8" id="KW-0503">Monooxygenase</keyword>
<dbReference type="InterPro" id="IPR017972">
    <property type="entry name" value="Cyt_P450_CS"/>
</dbReference>
<dbReference type="OrthoDB" id="1055148at2759"/>
<comment type="similarity">
    <text evidence="2 8">Belongs to the cytochrome P450 family.</text>
</comment>
<dbReference type="EMBL" id="KN554493">
    <property type="protein sequence ID" value="KHJ89248.1"/>
    <property type="molecule type" value="Genomic_DNA"/>
</dbReference>
<dbReference type="Gene3D" id="1.10.630.10">
    <property type="entry name" value="Cytochrome P450"/>
    <property type="match status" value="1"/>
</dbReference>
<keyword evidence="10" id="KW-1185">Reference proteome</keyword>
<protein>
    <recommendedName>
        <fullName evidence="11">Unspecific monooxygenase</fullName>
    </recommendedName>
</protein>